<dbReference type="RefSeq" id="YP_009852816.1">
    <property type="nucleotide sequence ID" value="NC_048816.1"/>
</dbReference>
<dbReference type="EMBL" id="MN284896">
    <property type="protein sequence ID" value="QFP94950.1"/>
    <property type="molecule type" value="Genomic_DNA"/>
</dbReference>
<sequence length="89" mass="9870">MNCPKCTAGPFENESLLIAHWNDVCTGSAEGLQKRIDDFEAAYVEFRDQQLDAGEHYVECTLYNEPESAARPCSCGAIKVVKDIPTTKE</sequence>
<evidence type="ECO:0000313" key="1">
    <source>
        <dbReference type="EMBL" id="QFP94950.1"/>
    </source>
</evidence>
<evidence type="ECO:0000313" key="2">
    <source>
        <dbReference type="Proteomes" id="UP000326805"/>
    </source>
</evidence>
<dbReference type="KEGG" id="vg:55623451"/>
<dbReference type="GeneID" id="55623451"/>
<accession>A0A5P8DA22</accession>
<keyword evidence="2" id="KW-1185">Reference proteome</keyword>
<gene>
    <name evidence="1" type="primary">68</name>
    <name evidence="1" type="ORF">SEA_OHMYWARD_68</name>
</gene>
<reference evidence="1 2" key="1">
    <citation type="submission" date="2019-08" db="EMBL/GenBank/DDBJ databases">
        <authorList>
            <person name="Ward C."/>
            <person name="Batin B."/>
            <person name="Choi E."/>
            <person name="Dhami J."/>
            <person name="Figueroa S."/>
            <person name="Kim S."/>
            <person name="Kim U."/>
            <person name="Klim L."/>
            <person name="Lee Y.S."/>
            <person name="Lim D."/>
            <person name="Nathaniel A."/>
            <person name="Shih C."/>
            <person name="Simental K."/>
            <person name="Shu E."/>
            <person name="Trivedi R."/>
            <person name="Valladolid I."/>
            <person name="Wang C."/>
            <person name="Yoo K."/>
            <person name="Choi J.D."/>
            <person name="Dean N."/>
            <person name="Muthiah A.S."/>
            <person name="Diaz A."/>
            <person name="Garlena R.A."/>
            <person name="Russell D.A."/>
            <person name="Pope W.H."/>
            <person name="Jacobs-Sera D."/>
            <person name="Hatfull G.F."/>
        </authorList>
    </citation>
    <scope>NUCLEOTIDE SEQUENCE [LARGE SCALE GENOMIC DNA]</scope>
</reference>
<organism evidence="1 2">
    <name type="scientific">Gordonia phage OhMyWard</name>
    <dbReference type="NCBI Taxonomy" id="2652414"/>
    <lineage>
        <taxon>Viruses</taxon>
        <taxon>Duplodnaviria</taxon>
        <taxon>Heunggongvirae</taxon>
        <taxon>Uroviricota</taxon>
        <taxon>Caudoviricetes</taxon>
        <taxon>Deejayvirinae</taxon>
        <taxon>Kenoshavirus</taxon>
        <taxon>Kenoshavirus ohmyward</taxon>
    </lineage>
</organism>
<dbReference type="Proteomes" id="UP000326805">
    <property type="component" value="Segment"/>
</dbReference>
<name>A0A5P8DA22_9CAUD</name>
<proteinExistence type="predicted"/>
<protein>
    <submittedName>
        <fullName evidence="1">Uncharacterized protein</fullName>
    </submittedName>
</protein>